<evidence type="ECO:0000256" key="4">
    <source>
        <dbReference type="ARBA" id="ARBA00022692"/>
    </source>
</evidence>
<sequence>MDKVRSKFWFKAILFAVIGLAFMIPQYTQYQMSPLAGQIMERYHLSVEQFSSIFTAGMVPAIFLNLIAGSLSDKYGGKKIITVLFVVSVLGAVSRIFATGFVTMWVSMAACCCVALGFNVNAIKIAASIVGVERSVALAGVFWALSSCSLTVATATSAYFPSIDSAFCFSAVIMVVVAVLFTLMYKDAAPKSSLQEADAERVPISESLKVCLSTKEVWISAIIMFLQLGGYVGLTTFLPTQLADNGLSAISAGWVASALTFGNVIGCLAAPVAAGKLGRSKPLMLAVALVSALGTAFAWRIENAALVTVAYLVTGIAMGCYTPLMQSVPLNIEKIGTKYLATANGLICTLQLLGAVVLSSYILVPITGDNFGLLFTLIGVCYAITFVLVLGLKEPMCGSAK</sequence>
<feature type="transmembrane region" description="Helical" evidence="7">
    <location>
        <begin position="345"/>
        <end position="364"/>
    </location>
</feature>
<evidence type="ECO:0000256" key="2">
    <source>
        <dbReference type="ARBA" id="ARBA00022448"/>
    </source>
</evidence>
<keyword evidence="2" id="KW-0813">Transport</keyword>
<dbReference type="Gene3D" id="1.20.1250.20">
    <property type="entry name" value="MFS general substrate transporter like domains"/>
    <property type="match status" value="2"/>
</dbReference>
<dbReference type="Pfam" id="PF07690">
    <property type="entry name" value="MFS_1"/>
    <property type="match status" value="1"/>
</dbReference>
<dbReference type="RefSeq" id="WP_349231869.1">
    <property type="nucleotide sequence ID" value="NZ_JBBMFK010000014.1"/>
</dbReference>
<evidence type="ECO:0000256" key="1">
    <source>
        <dbReference type="ARBA" id="ARBA00004651"/>
    </source>
</evidence>
<dbReference type="SUPFAM" id="SSF103473">
    <property type="entry name" value="MFS general substrate transporter"/>
    <property type="match status" value="1"/>
</dbReference>
<dbReference type="PANTHER" id="PTHR43124:SF3">
    <property type="entry name" value="CHLORAMPHENICOL EFFLUX PUMP RV0191"/>
    <property type="match status" value="1"/>
</dbReference>
<dbReference type="InterPro" id="IPR036259">
    <property type="entry name" value="MFS_trans_sf"/>
</dbReference>
<feature type="transmembrane region" description="Helical" evidence="7">
    <location>
        <begin position="250"/>
        <end position="270"/>
    </location>
</feature>
<dbReference type="PROSITE" id="PS50850">
    <property type="entry name" value="MFS"/>
    <property type="match status" value="1"/>
</dbReference>
<accession>A0ABV1E8Z5</accession>
<evidence type="ECO:0000313" key="9">
    <source>
        <dbReference type="EMBL" id="MEQ2443783.1"/>
    </source>
</evidence>
<keyword evidence="5 7" id="KW-1133">Transmembrane helix</keyword>
<feature type="domain" description="Major facilitator superfamily (MFS) profile" evidence="8">
    <location>
        <begin position="14"/>
        <end position="397"/>
    </location>
</feature>
<feature type="transmembrane region" description="Helical" evidence="7">
    <location>
        <begin position="217"/>
        <end position="238"/>
    </location>
</feature>
<evidence type="ECO:0000256" key="6">
    <source>
        <dbReference type="ARBA" id="ARBA00023136"/>
    </source>
</evidence>
<evidence type="ECO:0000256" key="5">
    <source>
        <dbReference type="ARBA" id="ARBA00022989"/>
    </source>
</evidence>
<evidence type="ECO:0000256" key="3">
    <source>
        <dbReference type="ARBA" id="ARBA00022475"/>
    </source>
</evidence>
<dbReference type="CDD" id="cd06174">
    <property type="entry name" value="MFS"/>
    <property type="match status" value="1"/>
</dbReference>
<evidence type="ECO:0000256" key="7">
    <source>
        <dbReference type="SAM" id="Phobius"/>
    </source>
</evidence>
<feature type="transmembrane region" description="Helical" evidence="7">
    <location>
        <begin position="12"/>
        <end position="30"/>
    </location>
</feature>
<feature type="transmembrane region" description="Helical" evidence="7">
    <location>
        <begin position="80"/>
        <end position="98"/>
    </location>
</feature>
<dbReference type="InterPro" id="IPR020846">
    <property type="entry name" value="MFS_dom"/>
</dbReference>
<feature type="transmembrane region" description="Helical" evidence="7">
    <location>
        <begin position="282"/>
        <end position="299"/>
    </location>
</feature>
<organism evidence="9 10">
    <name type="scientific">Pseudoflavonifractor intestinihominis</name>
    <dbReference type="NCBI Taxonomy" id="3133171"/>
    <lineage>
        <taxon>Bacteria</taxon>
        <taxon>Bacillati</taxon>
        <taxon>Bacillota</taxon>
        <taxon>Clostridia</taxon>
        <taxon>Eubacteriales</taxon>
        <taxon>Oscillospiraceae</taxon>
        <taxon>Pseudoflavonifractor</taxon>
    </lineage>
</organism>
<feature type="transmembrane region" description="Helical" evidence="7">
    <location>
        <begin position="166"/>
        <end position="185"/>
    </location>
</feature>
<feature type="transmembrane region" description="Helical" evidence="7">
    <location>
        <begin position="135"/>
        <end position="160"/>
    </location>
</feature>
<evidence type="ECO:0000259" key="8">
    <source>
        <dbReference type="PROSITE" id="PS50850"/>
    </source>
</evidence>
<keyword evidence="3" id="KW-1003">Cell membrane</keyword>
<feature type="transmembrane region" description="Helical" evidence="7">
    <location>
        <begin position="370"/>
        <end position="392"/>
    </location>
</feature>
<keyword evidence="4 7" id="KW-0812">Transmembrane</keyword>
<dbReference type="PANTHER" id="PTHR43124">
    <property type="entry name" value="PURINE EFFLUX PUMP PBUE"/>
    <property type="match status" value="1"/>
</dbReference>
<feature type="transmembrane region" description="Helical" evidence="7">
    <location>
        <begin position="305"/>
        <end position="324"/>
    </location>
</feature>
<dbReference type="Proteomes" id="UP001464378">
    <property type="component" value="Unassembled WGS sequence"/>
</dbReference>
<evidence type="ECO:0000313" key="10">
    <source>
        <dbReference type="Proteomes" id="UP001464378"/>
    </source>
</evidence>
<gene>
    <name evidence="9" type="ORF">WMO64_09915</name>
</gene>
<feature type="transmembrane region" description="Helical" evidence="7">
    <location>
        <begin position="50"/>
        <end position="68"/>
    </location>
</feature>
<comment type="subcellular location">
    <subcellularLocation>
        <location evidence="1">Cell membrane</location>
        <topology evidence="1">Multi-pass membrane protein</topology>
    </subcellularLocation>
</comment>
<dbReference type="InterPro" id="IPR011701">
    <property type="entry name" value="MFS"/>
</dbReference>
<proteinExistence type="predicted"/>
<feature type="transmembrane region" description="Helical" evidence="7">
    <location>
        <begin position="104"/>
        <end position="123"/>
    </location>
</feature>
<protein>
    <submittedName>
        <fullName evidence="9">MFS transporter</fullName>
    </submittedName>
</protein>
<keyword evidence="10" id="KW-1185">Reference proteome</keyword>
<reference evidence="9 10" key="1">
    <citation type="submission" date="2024-03" db="EMBL/GenBank/DDBJ databases">
        <title>Human intestinal bacterial collection.</title>
        <authorList>
            <person name="Pauvert C."/>
            <person name="Hitch T.C.A."/>
            <person name="Clavel T."/>
        </authorList>
    </citation>
    <scope>NUCLEOTIDE SEQUENCE [LARGE SCALE GENOMIC DNA]</scope>
    <source>
        <strain evidence="9 10">CLA-AP-H29</strain>
    </source>
</reference>
<dbReference type="EMBL" id="JBBMFK010000014">
    <property type="protein sequence ID" value="MEQ2443783.1"/>
    <property type="molecule type" value="Genomic_DNA"/>
</dbReference>
<keyword evidence="6 7" id="KW-0472">Membrane</keyword>
<name>A0ABV1E8Z5_9FIRM</name>
<dbReference type="InterPro" id="IPR050189">
    <property type="entry name" value="MFS_Efflux_Transporters"/>
</dbReference>
<comment type="caution">
    <text evidence="9">The sequence shown here is derived from an EMBL/GenBank/DDBJ whole genome shotgun (WGS) entry which is preliminary data.</text>
</comment>